<comment type="caution">
    <text evidence="2">The sequence shown here is derived from an EMBL/GenBank/DDBJ whole genome shotgun (WGS) entry which is preliminary data.</text>
</comment>
<evidence type="ECO:0000313" key="2">
    <source>
        <dbReference type="EMBL" id="KAL0573646.1"/>
    </source>
</evidence>
<dbReference type="Proteomes" id="UP001465976">
    <property type="component" value="Unassembled WGS sequence"/>
</dbReference>
<feature type="domain" description="Hemerythrin-like" evidence="1">
    <location>
        <begin position="14"/>
        <end position="126"/>
    </location>
</feature>
<dbReference type="PANTHER" id="PTHR35585:SF1">
    <property type="entry name" value="HHE DOMAIN PROTEIN (AFU_ORTHOLOGUE AFUA_4G00730)"/>
    <property type="match status" value="1"/>
</dbReference>
<keyword evidence="3" id="KW-1185">Reference proteome</keyword>
<dbReference type="InterPro" id="IPR012312">
    <property type="entry name" value="Hemerythrin-like"/>
</dbReference>
<gene>
    <name evidence="2" type="ORF">V5O48_008318</name>
</gene>
<proteinExistence type="predicted"/>
<dbReference type="EMBL" id="JBAHYK010000480">
    <property type="protein sequence ID" value="KAL0573646.1"/>
    <property type="molecule type" value="Genomic_DNA"/>
</dbReference>
<dbReference type="PANTHER" id="PTHR35585">
    <property type="entry name" value="HHE DOMAIN PROTEIN (AFU_ORTHOLOGUE AFUA_4G00730)"/>
    <property type="match status" value="1"/>
</dbReference>
<evidence type="ECO:0000259" key="1">
    <source>
        <dbReference type="Pfam" id="PF01814"/>
    </source>
</evidence>
<accession>A0ABR3FEA8</accession>
<organism evidence="2 3">
    <name type="scientific">Marasmius crinis-equi</name>
    <dbReference type="NCBI Taxonomy" id="585013"/>
    <lineage>
        <taxon>Eukaryota</taxon>
        <taxon>Fungi</taxon>
        <taxon>Dikarya</taxon>
        <taxon>Basidiomycota</taxon>
        <taxon>Agaricomycotina</taxon>
        <taxon>Agaricomycetes</taxon>
        <taxon>Agaricomycetidae</taxon>
        <taxon>Agaricales</taxon>
        <taxon>Marasmiineae</taxon>
        <taxon>Marasmiaceae</taxon>
        <taxon>Marasmius</taxon>
    </lineage>
</organism>
<reference evidence="2 3" key="1">
    <citation type="submission" date="2024-02" db="EMBL/GenBank/DDBJ databases">
        <title>A draft genome for the cacao thread blight pathogen Marasmius crinis-equi.</title>
        <authorList>
            <person name="Cohen S.P."/>
            <person name="Baruah I.K."/>
            <person name="Amoako-Attah I."/>
            <person name="Bukari Y."/>
            <person name="Meinhardt L.W."/>
            <person name="Bailey B.A."/>
        </authorList>
    </citation>
    <scope>NUCLEOTIDE SEQUENCE [LARGE SCALE GENOMIC DNA]</scope>
    <source>
        <strain evidence="2 3">GH-76</strain>
    </source>
</reference>
<dbReference type="Gene3D" id="1.20.120.520">
    <property type="entry name" value="nmb1532 protein domain like"/>
    <property type="match status" value="1"/>
</dbReference>
<protein>
    <recommendedName>
        <fullName evidence="1">Hemerythrin-like domain-containing protein</fullName>
    </recommendedName>
</protein>
<sequence>MSFNANPAVLDVAREIILDHDNVRDLFERFKVAANVEEKVIIANTLIREIAIHSDAEEMSLYDYMGNYGLGQSAAHNREEHAEVKQLVYVALDAQVDRPDFEEIITRAVTTFLQHSQEEETQQLPQLVAALTPDQNDALAREFLGARIKVPSRLHPVEPEPELQESFHSKITDAMWNRQFTNVKFAHPEL</sequence>
<name>A0ABR3FEA8_9AGAR</name>
<dbReference type="Pfam" id="PF01814">
    <property type="entry name" value="Hemerythrin"/>
    <property type="match status" value="1"/>
</dbReference>
<evidence type="ECO:0000313" key="3">
    <source>
        <dbReference type="Proteomes" id="UP001465976"/>
    </source>
</evidence>